<protein>
    <recommendedName>
        <fullName evidence="3">Sulfatase N-terminal domain-containing protein</fullName>
    </recommendedName>
</protein>
<dbReference type="PANTHER" id="PTHR45953">
    <property type="entry name" value="IDURONATE 2-SULFATASE"/>
    <property type="match status" value="1"/>
</dbReference>
<accession>A0A382IX48</accession>
<evidence type="ECO:0000313" key="4">
    <source>
        <dbReference type="EMBL" id="SVC04444.1"/>
    </source>
</evidence>
<organism evidence="4">
    <name type="scientific">marine metagenome</name>
    <dbReference type="NCBI Taxonomy" id="408172"/>
    <lineage>
        <taxon>unclassified sequences</taxon>
        <taxon>metagenomes</taxon>
        <taxon>ecological metagenomes</taxon>
    </lineage>
</organism>
<dbReference type="AlphaFoldDB" id="A0A382IX48"/>
<dbReference type="SUPFAM" id="SSF53649">
    <property type="entry name" value="Alkaline phosphatase-like"/>
    <property type="match status" value="1"/>
</dbReference>
<dbReference type="Pfam" id="PF00884">
    <property type="entry name" value="Sulfatase"/>
    <property type="match status" value="1"/>
</dbReference>
<name>A0A382IX48_9ZZZZ</name>
<dbReference type="GO" id="GO:0046872">
    <property type="term" value="F:metal ion binding"/>
    <property type="evidence" value="ECO:0007669"/>
    <property type="project" value="UniProtKB-KW"/>
</dbReference>
<reference evidence="4" key="1">
    <citation type="submission" date="2018-05" db="EMBL/GenBank/DDBJ databases">
        <authorList>
            <person name="Lanie J.A."/>
            <person name="Ng W.-L."/>
            <person name="Kazmierczak K.M."/>
            <person name="Andrzejewski T.M."/>
            <person name="Davidsen T.M."/>
            <person name="Wayne K.J."/>
            <person name="Tettelin H."/>
            <person name="Glass J.I."/>
            <person name="Rusch D."/>
            <person name="Podicherti R."/>
            <person name="Tsui H.-C.T."/>
            <person name="Winkler M.E."/>
        </authorList>
    </citation>
    <scope>NUCLEOTIDE SEQUENCE</scope>
</reference>
<dbReference type="GO" id="GO:0008484">
    <property type="term" value="F:sulfuric ester hydrolase activity"/>
    <property type="evidence" value="ECO:0007669"/>
    <property type="project" value="TreeGrafter"/>
</dbReference>
<dbReference type="EMBL" id="UINC01070358">
    <property type="protein sequence ID" value="SVC04444.1"/>
    <property type="molecule type" value="Genomic_DNA"/>
</dbReference>
<dbReference type="GO" id="GO:0005737">
    <property type="term" value="C:cytoplasm"/>
    <property type="evidence" value="ECO:0007669"/>
    <property type="project" value="TreeGrafter"/>
</dbReference>
<dbReference type="InterPro" id="IPR000917">
    <property type="entry name" value="Sulfatase_N"/>
</dbReference>
<evidence type="ECO:0000256" key="1">
    <source>
        <dbReference type="ARBA" id="ARBA00022723"/>
    </source>
</evidence>
<feature type="domain" description="Sulfatase N-terminal" evidence="3">
    <location>
        <begin position="4"/>
        <end position="223"/>
    </location>
</feature>
<dbReference type="PANTHER" id="PTHR45953:SF1">
    <property type="entry name" value="IDURONATE 2-SULFATASE"/>
    <property type="match status" value="1"/>
</dbReference>
<keyword evidence="2" id="KW-0378">Hydrolase</keyword>
<feature type="non-terminal residue" evidence="4">
    <location>
        <position position="225"/>
    </location>
</feature>
<keyword evidence="1" id="KW-0479">Metal-binding</keyword>
<dbReference type="Gene3D" id="3.40.720.10">
    <property type="entry name" value="Alkaline Phosphatase, subunit A"/>
    <property type="match status" value="1"/>
</dbReference>
<evidence type="ECO:0000259" key="3">
    <source>
        <dbReference type="Pfam" id="PF00884"/>
    </source>
</evidence>
<evidence type="ECO:0000256" key="2">
    <source>
        <dbReference type="ARBA" id="ARBA00022801"/>
    </source>
</evidence>
<dbReference type="InterPro" id="IPR017850">
    <property type="entry name" value="Alkaline_phosphatase_core_sf"/>
</dbReference>
<proteinExistence type="predicted"/>
<sequence>MKKPNILFITIDQLRADCLEARSERVVKTPYLDALASQGVRFANHFTQASPCGPSRASLLTGTYLHTHQSVFNGTPLDDKFTNIAKEFRTAGYDPLLFGYTDTTIDPRTVDENDPRLLTYEGHLPGFNVALPLPENRDAWYQWLSEKGYDISDRKKFLKGIEETEIPPGRGKTWPPSPYETNETETAFVVGEVIDRLENLHEPWFLHVSILRPHPPFVVPAPYND</sequence>
<gene>
    <name evidence="4" type="ORF">METZ01_LOCUS257298</name>
</gene>